<dbReference type="OrthoDB" id="2865209at2759"/>
<dbReference type="EMBL" id="MU154614">
    <property type="protein sequence ID" value="KAF9491656.1"/>
    <property type="molecule type" value="Genomic_DNA"/>
</dbReference>
<evidence type="ECO:0000313" key="1">
    <source>
        <dbReference type="EMBL" id="KAF9491656.1"/>
    </source>
</evidence>
<comment type="caution">
    <text evidence="1">The sequence shown here is derived from an EMBL/GenBank/DDBJ whole genome shotgun (WGS) entry which is preliminary data.</text>
</comment>
<sequence length="115" mass="12503">MPTIRVQFMEVSNQSTFDGTVFVVKAGSLAYEVGPTVVGDVHQWDLSKIQGLNLGDEAKVVTKQGTSHTCGVVITYETHPPNEAQYLVHGNVRDPKIDYQAITHPEPGNDELPAA</sequence>
<accession>A0A9P5ZTS5</accession>
<keyword evidence="2" id="KW-1185">Reference proteome</keyword>
<reference evidence="1" key="1">
    <citation type="submission" date="2020-11" db="EMBL/GenBank/DDBJ databases">
        <authorList>
            <consortium name="DOE Joint Genome Institute"/>
            <person name="Ahrendt S."/>
            <person name="Riley R."/>
            <person name="Andreopoulos W."/>
            <person name="Labutti K."/>
            <person name="Pangilinan J."/>
            <person name="Ruiz-Duenas F.J."/>
            <person name="Barrasa J.M."/>
            <person name="Sanchez-Garcia M."/>
            <person name="Camarero S."/>
            <person name="Miyauchi S."/>
            <person name="Serrano A."/>
            <person name="Linde D."/>
            <person name="Babiker R."/>
            <person name="Drula E."/>
            <person name="Ayuso-Fernandez I."/>
            <person name="Pacheco R."/>
            <person name="Padilla G."/>
            <person name="Ferreira P."/>
            <person name="Barriuso J."/>
            <person name="Kellner H."/>
            <person name="Castanera R."/>
            <person name="Alfaro M."/>
            <person name="Ramirez L."/>
            <person name="Pisabarro A.G."/>
            <person name="Kuo A."/>
            <person name="Tritt A."/>
            <person name="Lipzen A."/>
            <person name="He G."/>
            <person name="Yan M."/>
            <person name="Ng V."/>
            <person name="Cullen D."/>
            <person name="Martin F."/>
            <person name="Rosso M.-N."/>
            <person name="Henrissat B."/>
            <person name="Hibbett D."/>
            <person name="Martinez A.T."/>
            <person name="Grigoriev I.V."/>
        </authorList>
    </citation>
    <scope>NUCLEOTIDE SEQUENCE</scope>
    <source>
        <strain evidence="1">ATCC 90797</strain>
    </source>
</reference>
<dbReference type="AlphaFoldDB" id="A0A9P5ZTS5"/>
<protein>
    <submittedName>
        <fullName evidence="1">Uncharacterized protein</fullName>
    </submittedName>
</protein>
<name>A0A9P5ZTS5_PLEER</name>
<dbReference type="Proteomes" id="UP000807025">
    <property type="component" value="Unassembled WGS sequence"/>
</dbReference>
<gene>
    <name evidence="1" type="ORF">BDN71DRAFT_1510132</name>
</gene>
<proteinExistence type="predicted"/>
<evidence type="ECO:0000313" key="2">
    <source>
        <dbReference type="Proteomes" id="UP000807025"/>
    </source>
</evidence>
<organism evidence="1 2">
    <name type="scientific">Pleurotus eryngii</name>
    <name type="common">Boletus of the steppes</name>
    <dbReference type="NCBI Taxonomy" id="5323"/>
    <lineage>
        <taxon>Eukaryota</taxon>
        <taxon>Fungi</taxon>
        <taxon>Dikarya</taxon>
        <taxon>Basidiomycota</taxon>
        <taxon>Agaricomycotina</taxon>
        <taxon>Agaricomycetes</taxon>
        <taxon>Agaricomycetidae</taxon>
        <taxon>Agaricales</taxon>
        <taxon>Pleurotineae</taxon>
        <taxon>Pleurotaceae</taxon>
        <taxon>Pleurotus</taxon>
    </lineage>
</organism>